<gene>
    <name evidence="8" type="ORF">ACHAWU_004408</name>
</gene>
<evidence type="ECO:0000313" key="9">
    <source>
        <dbReference type="Proteomes" id="UP001530293"/>
    </source>
</evidence>
<organism evidence="8 9">
    <name type="scientific">Discostella pseudostelligera</name>
    <dbReference type="NCBI Taxonomy" id="259834"/>
    <lineage>
        <taxon>Eukaryota</taxon>
        <taxon>Sar</taxon>
        <taxon>Stramenopiles</taxon>
        <taxon>Ochrophyta</taxon>
        <taxon>Bacillariophyta</taxon>
        <taxon>Coscinodiscophyceae</taxon>
        <taxon>Thalassiosirophycidae</taxon>
        <taxon>Stephanodiscales</taxon>
        <taxon>Stephanodiscaceae</taxon>
        <taxon>Discostella</taxon>
    </lineage>
</organism>
<accession>A0ABD3N6Z9</accession>
<evidence type="ECO:0000256" key="6">
    <source>
        <dbReference type="SAM" id="SignalP"/>
    </source>
</evidence>
<keyword evidence="1" id="KW-0001">2Fe-2S</keyword>
<feature type="domain" description="Iron-binding zinc finger CDGSH type" evidence="7">
    <location>
        <begin position="55"/>
        <end position="92"/>
    </location>
</feature>
<comment type="caution">
    <text evidence="8">The sequence shown here is derived from an EMBL/GenBank/DDBJ whole genome shotgun (WGS) entry which is preliminary data.</text>
</comment>
<dbReference type="GO" id="GO:0046872">
    <property type="term" value="F:metal ion binding"/>
    <property type="evidence" value="ECO:0007669"/>
    <property type="project" value="UniProtKB-KW"/>
</dbReference>
<comment type="cofactor">
    <cofactor evidence="5">
        <name>[2Fe-2S] cluster</name>
        <dbReference type="ChEBI" id="CHEBI:190135"/>
    </cofactor>
</comment>
<dbReference type="GO" id="GO:0051537">
    <property type="term" value="F:2 iron, 2 sulfur cluster binding"/>
    <property type="evidence" value="ECO:0007669"/>
    <property type="project" value="UniProtKB-KW"/>
</dbReference>
<dbReference type="Gene3D" id="3.40.5.90">
    <property type="entry name" value="CDGSH iron-sulfur domain, mitoNEET-type"/>
    <property type="match status" value="1"/>
</dbReference>
<evidence type="ECO:0000259" key="7">
    <source>
        <dbReference type="SMART" id="SM00704"/>
    </source>
</evidence>
<dbReference type="EMBL" id="JALLBG020000020">
    <property type="protein sequence ID" value="KAL3771849.1"/>
    <property type="molecule type" value="Genomic_DNA"/>
</dbReference>
<dbReference type="SMART" id="SM00704">
    <property type="entry name" value="ZnF_CDGSH"/>
    <property type="match status" value="1"/>
</dbReference>
<keyword evidence="4" id="KW-0411">Iron-sulfur</keyword>
<feature type="signal peptide" evidence="6">
    <location>
        <begin position="1"/>
        <end position="24"/>
    </location>
</feature>
<dbReference type="Pfam" id="PF09360">
    <property type="entry name" value="zf-CDGSH"/>
    <property type="match status" value="1"/>
</dbReference>
<evidence type="ECO:0000256" key="5">
    <source>
        <dbReference type="ARBA" id="ARBA00034078"/>
    </source>
</evidence>
<name>A0ABD3N6Z9_9STRA</name>
<evidence type="ECO:0000256" key="1">
    <source>
        <dbReference type="ARBA" id="ARBA00022714"/>
    </source>
</evidence>
<evidence type="ECO:0000256" key="4">
    <source>
        <dbReference type="ARBA" id="ARBA00023014"/>
    </source>
</evidence>
<dbReference type="PANTHER" id="PTHR13680:SF5">
    <property type="entry name" value="CDGSH IRON-SULFUR DOMAIN-CONTAINING PROTEIN 1"/>
    <property type="match status" value="1"/>
</dbReference>
<dbReference type="AlphaFoldDB" id="A0ABD3N6Z9"/>
<keyword evidence="3" id="KW-0408">Iron</keyword>
<reference evidence="8 9" key="1">
    <citation type="submission" date="2024-10" db="EMBL/GenBank/DDBJ databases">
        <title>Updated reference genomes for cyclostephanoid diatoms.</title>
        <authorList>
            <person name="Roberts W.R."/>
            <person name="Alverson A.J."/>
        </authorList>
    </citation>
    <scope>NUCLEOTIDE SEQUENCE [LARGE SCALE GENOMIC DNA]</scope>
    <source>
        <strain evidence="8 9">AJA232-27</strain>
    </source>
</reference>
<keyword evidence="6" id="KW-0732">Signal</keyword>
<feature type="chain" id="PRO_5044770457" description="Iron-binding zinc finger CDGSH type domain-containing protein" evidence="6">
    <location>
        <begin position="25"/>
        <end position="109"/>
    </location>
</feature>
<sequence length="109" mass="11622">MTKFTLLISTGALLCASTSVSVSAFVANPVVSKSPTVATRLHDRINNKIELDSPKVATMDKMAAGDKKVYCRCWLSGTFPLCDASHVAHNKETGDNVGPLIVSVDKAEE</sequence>
<keyword evidence="9" id="KW-1185">Reference proteome</keyword>
<evidence type="ECO:0000256" key="3">
    <source>
        <dbReference type="ARBA" id="ARBA00023004"/>
    </source>
</evidence>
<dbReference type="InterPro" id="IPR045131">
    <property type="entry name" value="CISD1/2"/>
</dbReference>
<dbReference type="InterPro" id="IPR018967">
    <property type="entry name" value="FeS-contain_CDGSH-typ"/>
</dbReference>
<dbReference type="InterPro" id="IPR042216">
    <property type="entry name" value="MitoNEET_CISD"/>
</dbReference>
<evidence type="ECO:0000313" key="8">
    <source>
        <dbReference type="EMBL" id="KAL3771849.1"/>
    </source>
</evidence>
<proteinExistence type="predicted"/>
<dbReference type="GO" id="GO:0005739">
    <property type="term" value="C:mitochondrion"/>
    <property type="evidence" value="ECO:0007669"/>
    <property type="project" value="UniProtKB-ARBA"/>
</dbReference>
<protein>
    <recommendedName>
        <fullName evidence="7">Iron-binding zinc finger CDGSH type domain-containing protein</fullName>
    </recommendedName>
</protein>
<dbReference type="PANTHER" id="PTHR13680">
    <property type="entry name" value="CDGSH IRON-SULFUR DOMAIN-CONTAINING PROTEIN 1"/>
    <property type="match status" value="1"/>
</dbReference>
<keyword evidence="2" id="KW-0479">Metal-binding</keyword>
<evidence type="ECO:0000256" key="2">
    <source>
        <dbReference type="ARBA" id="ARBA00022723"/>
    </source>
</evidence>
<dbReference type="Proteomes" id="UP001530293">
    <property type="component" value="Unassembled WGS sequence"/>
</dbReference>